<dbReference type="PROSITE" id="PS00518">
    <property type="entry name" value="ZF_RING_1"/>
    <property type="match status" value="1"/>
</dbReference>
<keyword evidence="2 4" id="KW-0863">Zinc-finger</keyword>
<feature type="region of interest" description="Disordered" evidence="6">
    <location>
        <begin position="1"/>
        <end position="141"/>
    </location>
</feature>
<evidence type="ECO:0000313" key="9">
    <source>
        <dbReference type="Proteomes" id="UP000030671"/>
    </source>
</evidence>
<dbReference type="PROSITE" id="PS50089">
    <property type="entry name" value="ZF_RING_2"/>
    <property type="match status" value="1"/>
</dbReference>
<feature type="compositionally biased region" description="Acidic residues" evidence="6">
    <location>
        <begin position="337"/>
        <end position="362"/>
    </location>
</feature>
<evidence type="ECO:0000259" key="7">
    <source>
        <dbReference type="PROSITE" id="PS50089"/>
    </source>
</evidence>
<feature type="coiled-coil region" evidence="5">
    <location>
        <begin position="158"/>
        <end position="223"/>
    </location>
</feature>
<evidence type="ECO:0000256" key="1">
    <source>
        <dbReference type="ARBA" id="ARBA00022723"/>
    </source>
</evidence>
<reference evidence="8 9" key="1">
    <citation type="journal article" date="2012" name="New Phytol.">
        <title>Insight into trade-off between wood decay and parasitism from the genome of a fungal forest pathogen.</title>
        <authorList>
            <person name="Olson A."/>
            <person name="Aerts A."/>
            <person name="Asiegbu F."/>
            <person name="Belbahri L."/>
            <person name="Bouzid O."/>
            <person name="Broberg A."/>
            <person name="Canback B."/>
            <person name="Coutinho P.M."/>
            <person name="Cullen D."/>
            <person name="Dalman K."/>
            <person name="Deflorio G."/>
            <person name="van Diepen L.T."/>
            <person name="Dunand C."/>
            <person name="Duplessis S."/>
            <person name="Durling M."/>
            <person name="Gonthier P."/>
            <person name="Grimwood J."/>
            <person name="Fossdal C.G."/>
            <person name="Hansson D."/>
            <person name="Henrissat B."/>
            <person name="Hietala A."/>
            <person name="Himmelstrand K."/>
            <person name="Hoffmeister D."/>
            <person name="Hogberg N."/>
            <person name="James T.Y."/>
            <person name="Karlsson M."/>
            <person name="Kohler A."/>
            <person name="Kues U."/>
            <person name="Lee Y.H."/>
            <person name="Lin Y.C."/>
            <person name="Lind M."/>
            <person name="Lindquist E."/>
            <person name="Lombard V."/>
            <person name="Lucas S."/>
            <person name="Lunden K."/>
            <person name="Morin E."/>
            <person name="Murat C."/>
            <person name="Park J."/>
            <person name="Raffaello T."/>
            <person name="Rouze P."/>
            <person name="Salamov A."/>
            <person name="Schmutz J."/>
            <person name="Solheim H."/>
            <person name="Stahlberg J."/>
            <person name="Velez H."/>
            <person name="de Vries R.P."/>
            <person name="Wiebenga A."/>
            <person name="Woodward S."/>
            <person name="Yakovlev I."/>
            <person name="Garbelotto M."/>
            <person name="Martin F."/>
            <person name="Grigoriev I.V."/>
            <person name="Stenlid J."/>
        </authorList>
    </citation>
    <scope>NUCLEOTIDE SEQUENCE [LARGE SCALE GENOMIC DNA]</scope>
    <source>
        <strain evidence="8 9">TC 32-1</strain>
    </source>
</reference>
<feature type="compositionally biased region" description="Acidic residues" evidence="6">
    <location>
        <begin position="494"/>
        <end position="513"/>
    </location>
</feature>
<dbReference type="Proteomes" id="UP000030671">
    <property type="component" value="Unassembled WGS sequence"/>
</dbReference>
<feature type="region of interest" description="Disordered" evidence="6">
    <location>
        <begin position="492"/>
        <end position="513"/>
    </location>
</feature>
<keyword evidence="1" id="KW-0479">Metal-binding</keyword>
<evidence type="ECO:0000256" key="2">
    <source>
        <dbReference type="ARBA" id="ARBA00022771"/>
    </source>
</evidence>
<keyword evidence="5" id="KW-0175">Coiled coil</keyword>
<dbReference type="GeneID" id="20677834"/>
<dbReference type="InterPro" id="IPR001841">
    <property type="entry name" value="Znf_RING"/>
</dbReference>
<dbReference type="KEGG" id="hir:HETIRDRAFT_478674"/>
<sequence>MDDLRTTVARHGFRARDNARNYHKQLLSNKSKSPGPMQSDDDALPPKNDLARRKRHGLAPPLAGPSGSHTPVDEPAQDRVAKPQTRHRTRPVPDFALTSALSPRLTPKGKKEKSKETHRYPPRSANLPSEDEDEDAVDPAPQAAYTGPLAAAEFSRLKKELEILRKQTNANAKSFDKQAKSVLDLKRELFTANKTLKERNLQIEELKSKVKQSDELLSSIESTLQCQICMDTLAKPHALSPCGHVLCQTCLQEWFRAAPVNEDDMYIDDAPLIFRKKSCPCCRATVLSRPLPVFLVKSLISTLDRAKAPAGAHEVSPPPDLDDPWTDIFPPPRGSESEDSDQDDADDDDDDDEEEEGFSDDLEVWDVEDYDEYADTSDDEYEGPYVEPFWEPPHHWLDDLAVGDFADPDTFRMIRRGATSDMIDYYGMLYSHEKGLIAHSGGMTIYLGFNIDLSEGDITGERFMDWLMEDMDNRPDRWKLRAGTATKLVRGDEVVEYETSDSDADFDDDDEEE</sequence>
<dbReference type="InterPro" id="IPR013083">
    <property type="entry name" value="Znf_RING/FYVE/PHD"/>
</dbReference>
<dbReference type="HOGENOM" id="CLU_030109_1_0_1"/>
<dbReference type="SMART" id="SM00184">
    <property type="entry name" value="RING"/>
    <property type="match status" value="1"/>
</dbReference>
<name>W4K0B3_HETIT</name>
<evidence type="ECO:0000256" key="3">
    <source>
        <dbReference type="ARBA" id="ARBA00022833"/>
    </source>
</evidence>
<dbReference type="AlphaFoldDB" id="W4K0B3"/>
<dbReference type="eggNOG" id="ENOG502SQQK">
    <property type="taxonomic scope" value="Eukaryota"/>
</dbReference>
<dbReference type="EMBL" id="KI925461">
    <property type="protein sequence ID" value="ETW79263.1"/>
    <property type="molecule type" value="Genomic_DNA"/>
</dbReference>
<feature type="domain" description="RING-type" evidence="7">
    <location>
        <begin position="226"/>
        <end position="283"/>
    </location>
</feature>
<dbReference type="PANTHER" id="PTHR12109">
    <property type="entry name" value="RING FINGER PROTEIN 141-RELATED"/>
    <property type="match status" value="1"/>
</dbReference>
<dbReference type="STRING" id="747525.W4K0B3"/>
<evidence type="ECO:0000256" key="6">
    <source>
        <dbReference type="SAM" id="MobiDB-lite"/>
    </source>
</evidence>
<protein>
    <recommendedName>
        <fullName evidence="7">RING-type domain-containing protein</fullName>
    </recommendedName>
</protein>
<dbReference type="InterPro" id="IPR058504">
    <property type="entry name" value="DUF8191"/>
</dbReference>
<dbReference type="OrthoDB" id="6105938at2759"/>
<proteinExistence type="predicted"/>
<dbReference type="Pfam" id="PF26609">
    <property type="entry name" value="DUF8191"/>
    <property type="match status" value="1"/>
</dbReference>
<accession>W4K0B3</accession>
<dbReference type="InterPro" id="IPR017907">
    <property type="entry name" value="Znf_RING_CS"/>
</dbReference>
<dbReference type="GO" id="GO:0008270">
    <property type="term" value="F:zinc ion binding"/>
    <property type="evidence" value="ECO:0007669"/>
    <property type="project" value="UniProtKB-KW"/>
</dbReference>
<keyword evidence="9" id="KW-1185">Reference proteome</keyword>
<dbReference type="Pfam" id="PF13923">
    <property type="entry name" value="zf-C3HC4_2"/>
    <property type="match status" value="1"/>
</dbReference>
<organism evidence="8 9">
    <name type="scientific">Heterobasidion irregulare (strain TC 32-1)</name>
    <dbReference type="NCBI Taxonomy" id="747525"/>
    <lineage>
        <taxon>Eukaryota</taxon>
        <taxon>Fungi</taxon>
        <taxon>Dikarya</taxon>
        <taxon>Basidiomycota</taxon>
        <taxon>Agaricomycotina</taxon>
        <taxon>Agaricomycetes</taxon>
        <taxon>Russulales</taxon>
        <taxon>Bondarzewiaceae</taxon>
        <taxon>Heterobasidion</taxon>
        <taxon>Heterobasidion annosum species complex</taxon>
    </lineage>
</organism>
<feature type="region of interest" description="Disordered" evidence="6">
    <location>
        <begin position="307"/>
        <end position="362"/>
    </location>
</feature>
<dbReference type="SUPFAM" id="SSF57850">
    <property type="entry name" value="RING/U-box"/>
    <property type="match status" value="1"/>
</dbReference>
<gene>
    <name evidence="8" type="ORF">HETIRDRAFT_478674</name>
</gene>
<evidence type="ECO:0000313" key="8">
    <source>
        <dbReference type="EMBL" id="ETW79263.1"/>
    </source>
</evidence>
<keyword evidence="3" id="KW-0862">Zinc</keyword>
<dbReference type="InParanoid" id="W4K0B3"/>
<evidence type="ECO:0000256" key="4">
    <source>
        <dbReference type="PROSITE-ProRule" id="PRU00175"/>
    </source>
</evidence>
<dbReference type="RefSeq" id="XP_009549511.1">
    <property type="nucleotide sequence ID" value="XM_009551216.1"/>
</dbReference>
<dbReference type="InterPro" id="IPR047126">
    <property type="entry name" value="RNF141-like"/>
</dbReference>
<dbReference type="Gene3D" id="3.30.40.10">
    <property type="entry name" value="Zinc/RING finger domain, C3HC4 (zinc finger)"/>
    <property type="match status" value="1"/>
</dbReference>
<evidence type="ECO:0000256" key="5">
    <source>
        <dbReference type="SAM" id="Coils"/>
    </source>
</evidence>